<name>A0A6J7BXF4_9ZZZZ</name>
<accession>A0A6J7BXF4</accession>
<feature type="compositionally biased region" description="Basic and acidic residues" evidence="1">
    <location>
        <begin position="109"/>
        <end position="131"/>
    </location>
</feature>
<feature type="region of interest" description="Disordered" evidence="1">
    <location>
        <begin position="106"/>
        <end position="148"/>
    </location>
</feature>
<dbReference type="EMBL" id="CAFBIZ010000073">
    <property type="protein sequence ID" value="CAB4849078.1"/>
    <property type="molecule type" value="Genomic_DNA"/>
</dbReference>
<proteinExistence type="predicted"/>
<evidence type="ECO:0000256" key="1">
    <source>
        <dbReference type="SAM" id="MobiDB-lite"/>
    </source>
</evidence>
<gene>
    <name evidence="2" type="ORF">UFOPK3268_00709</name>
</gene>
<dbReference type="AlphaFoldDB" id="A0A6J7BXF4"/>
<evidence type="ECO:0000313" key="2">
    <source>
        <dbReference type="EMBL" id="CAB4849078.1"/>
    </source>
</evidence>
<organism evidence="2">
    <name type="scientific">freshwater metagenome</name>
    <dbReference type="NCBI Taxonomy" id="449393"/>
    <lineage>
        <taxon>unclassified sequences</taxon>
        <taxon>metagenomes</taxon>
        <taxon>ecological metagenomes</taxon>
    </lineage>
</organism>
<reference evidence="2" key="1">
    <citation type="submission" date="2020-05" db="EMBL/GenBank/DDBJ databases">
        <authorList>
            <person name="Chiriac C."/>
            <person name="Salcher M."/>
            <person name="Ghai R."/>
            <person name="Kavagutti S V."/>
        </authorList>
    </citation>
    <scope>NUCLEOTIDE SEQUENCE</scope>
</reference>
<sequence length="185" mass="19803">MREDAVLHARDEHDGELQALRGVESHQGHDSAVLGGVGNGVGVGDEGDPLEEVGESAVGLIGLELTGHSLELGEVLHARLVLRVGAGHEFGEVARLLEHRLQNGARTRPRLDEGPKISHQGDEGLDLRQRPCGDTGGLSGPRQRRAERDSFTLREHLDARLGAIADATPWRVENAPQRDVVVGVG</sequence>
<protein>
    <submittedName>
        <fullName evidence="2">Unannotated protein</fullName>
    </submittedName>
</protein>